<evidence type="ECO:0000313" key="2">
    <source>
        <dbReference type="Proteomes" id="UP000317010"/>
    </source>
</evidence>
<proteinExistence type="predicted"/>
<sequence length="92" mass="10349">MNNKENTTPDNSPARRKFVWSVGILSLFAMVSAAVKTPFLKSKNIKLGNTTVKNKTVKMLTQDGRLVEIDETLLTASRKKVTDAELQNWIKK</sequence>
<dbReference type="AlphaFoldDB" id="A0A562TWV6"/>
<dbReference type="EMBL" id="VLLI01000009">
    <property type="protein sequence ID" value="TWI98017.1"/>
    <property type="molecule type" value="Genomic_DNA"/>
</dbReference>
<protein>
    <submittedName>
        <fullName evidence="1">Uncharacterized protein</fullName>
    </submittedName>
</protein>
<accession>A0A562TWV6</accession>
<keyword evidence="2" id="KW-1185">Reference proteome</keyword>
<gene>
    <name evidence="1" type="ORF">JN11_03095</name>
</gene>
<comment type="caution">
    <text evidence="1">The sequence shown here is derived from an EMBL/GenBank/DDBJ whole genome shotgun (WGS) entry which is preliminary data.</text>
</comment>
<name>A0A562TWV6_9SPHI</name>
<dbReference type="RefSeq" id="WP_144913923.1">
    <property type="nucleotide sequence ID" value="NZ_VLLI01000009.1"/>
</dbReference>
<evidence type="ECO:0000313" key="1">
    <source>
        <dbReference type="EMBL" id="TWI98017.1"/>
    </source>
</evidence>
<reference evidence="1 2" key="1">
    <citation type="submission" date="2019-07" db="EMBL/GenBank/DDBJ databases">
        <title>Genomic Encyclopedia of Archaeal and Bacterial Type Strains, Phase II (KMG-II): from individual species to whole genera.</title>
        <authorList>
            <person name="Goeker M."/>
        </authorList>
    </citation>
    <scope>NUCLEOTIDE SEQUENCE [LARGE SCALE GENOMIC DNA]</scope>
    <source>
        <strain evidence="1 2">ATCC BAA-1854</strain>
    </source>
</reference>
<organism evidence="1 2">
    <name type="scientific">Mucilaginibacter frigoritolerans</name>
    <dbReference type="NCBI Taxonomy" id="652788"/>
    <lineage>
        <taxon>Bacteria</taxon>
        <taxon>Pseudomonadati</taxon>
        <taxon>Bacteroidota</taxon>
        <taxon>Sphingobacteriia</taxon>
        <taxon>Sphingobacteriales</taxon>
        <taxon>Sphingobacteriaceae</taxon>
        <taxon>Mucilaginibacter</taxon>
    </lineage>
</organism>
<dbReference type="OrthoDB" id="982299at2"/>
<dbReference type="Proteomes" id="UP000317010">
    <property type="component" value="Unassembled WGS sequence"/>
</dbReference>